<dbReference type="AlphaFoldDB" id="A0A5B7HJ10"/>
<name>A0A5B7HJ10_PORTR</name>
<protein>
    <submittedName>
        <fullName evidence="2">Uncharacterized protein</fullName>
    </submittedName>
</protein>
<evidence type="ECO:0000256" key="1">
    <source>
        <dbReference type="SAM" id="MobiDB-lite"/>
    </source>
</evidence>
<dbReference type="Proteomes" id="UP000324222">
    <property type="component" value="Unassembled WGS sequence"/>
</dbReference>
<comment type="caution">
    <text evidence="2">The sequence shown here is derived from an EMBL/GenBank/DDBJ whole genome shotgun (WGS) entry which is preliminary data.</text>
</comment>
<evidence type="ECO:0000313" key="3">
    <source>
        <dbReference type="Proteomes" id="UP000324222"/>
    </source>
</evidence>
<accession>A0A5B7HJ10</accession>
<proteinExistence type="predicted"/>
<feature type="region of interest" description="Disordered" evidence="1">
    <location>
        <begin position="1"/>
        <end position="26"/>
    </location>
</feature>
<keyword evidence="3" id="KW-1185">Reference proteome</keyword>
<sequence>MPVLSGAPDSRVPDVRSPAPPHPAPRHQACRALIKTLRIGPPGENLEANTAASTYIKNPKETVACDCRTELSGGNWECVSSAVRASTSRNAAYEEEEEWRHGAEWG</sequence>
<dbReference type="EMBL" id="VSRR010032538">
    <property type="protein sequence ID" value="MPC71232.1"/>
    <property type="molecule type" value="Genomic_DNA"/>
</dbReference>
<evidence type="ECO:0000313" key="2">
    <source>
        <dbReference type="EMBL" id="MPC71232.1"/>
    </source>
</evidence>
<organism evidence="2 3">
    <name type="scientific">Portunus trituberculatus</name>
    <name type="common">Swimming crab</name>
    <name type="synonym">Neptunus trituberculatus</name>
    <dbReference type="NCBI Taxonomy" id="210409"/>
    <lineage>
        <taxon>Eukaryota</taxon>
        <taxon>Metazoa</taxon>
        <taxon>Ecdysozoa</taxon>
        <taxon>Arthropoda</taxon>
        <taxon>Crustacea</taxon>
        <taxon>Multicrustacea</taxon>
        <taxon>Malacostraca</taxon>
        <taxon>Eumalacostraca</taxon>
        <taxon>Eucarida</taxon>
        <taxon>Decapoda</taxon>
        <taxon>Pleocyemata</taxon>
        <taxon>Brachyura</taxon>
        <taxon>Eubrachyura</taxon>
        <taxon>Portunoidea</taxon>
        <taxon>Portunidae</taxon>
        <taxon>Portuninae</taxon>
        <taxon>Portunus</taxon>
    </lineage>
</organism>
<reference evidence="2 3" key="1">
    <citation type="submission" date="2019-05" db="EMBL/GenBank/DDBJ databases">
        <title>Another draft genome of Portunus trituberculatus and its Hox gene families provides insights of decapod evolution.</title>
        <authorList>
            <person name="Jeong J.-H."/>
            <person name="Song I."/>
            <person name="Kim S."/>
            <person name="Choi T."/>
            <person name="Kim D."/>
            <person name="Ryu S."/>
            <person name="Kim W."/>
        </authorList>
    </citation>
    <scope>NUCLEOTIDE SEQUENCE [LARGE SCALE GENOMIC DNA]</scope>
    <source>
        <tissue evidence="2">Muscle</tissue>
    </source>
</reference>
<gene>
    <name evidence="2" type="ORF">E2C01_065504</name>
</gene>